<sequence>MPTLARPQRPWRWGPPLTDEPSGRVPLPGPHVVATRAVRTTASPQSLFLWLCQLRRAPYSYDWLDNFGRRSPQRADPTMTRLAVGQRFMTIFTLLVFEADRSLTLGMRPGAPSRLFGALVVEYRVDRLPDDVRQLGAILRMPASGPGAAARNTALAWGDLVMMRKQLHELRRLAERDASIGEAVR</sequence>
<accession>A0ABY4AUF7</accession>
<keyword evidence="3" id="KW-1185">Reference proteome</keyword>
<proteinExistence type="predicted"/>
<name>A0ABY4AUF7_9MICO</name>
<gene>
    <name evidence="2" type="ORF">MTP13_03045</name>
</gene>
<evidence type="ECO:0000313" key="3">
    <source>
        <dbReference type="Proteomes" id="UP000831304"/>
    </source>
</evidence>
<protein>
    <submittedName>
        <fullName evidence="2">Uncharacterized protein</fullName>
    </submittedName>
</protein>
<organism evidence="2 3">
    <name type="scientific">Agromyces soli</name>
    <dbReference type="NCBI Taxonomy" id="659012"/>
    <lineage>
        <taxon>Bacteria</taxon>
        <taxon>Bacillati</taxon>
        <taxon>Actinomycetota</taxon>
        <taxon>Actinomycetes</taxon>
        <taxon>Micrococcales</taxon>
        <taxon>Microbacteriaceae</taxon>
        <taxon>Agromyces</taxon>
    </lineage>
</organism>
<dbReference type="RefSeq" id="WP_243569583.1">
    <property type="nucleotide sequence ID" value="NZ_BAAARD010000004.1"/>
</dbReference>
<feature type="region of interest" description="Disordered" evidence="1">
    <location>
        <begin position="1"/>
        <end position="26"/>
    </location>
</feature>
<dbReference type="EMBL" id="CP094533">
    <property type="protein sequence ID" value="UOE26773.1"/>
    <property type="molecule type" value="Genomic_DNA"/>
</dbReference>
<dbReference type="Proteomes" id="UP000831304">
    <property type="component" value="Chromosome"/>
</dbReference>
<evidence type="ECO:0000256" key="1">
    <source>
        <dbReference type="SAM" id="MobiDB-lite"/>
    </source>
</evidence>
<evidence type="ECO:0000313" key="2">
    <source>
        <dbReference type="EMBL" id="UOE26773.1"/>
    </source>
</evidence>
<reference evidence="2 3" key="1">
    <citation type="submission" date="2022-03" db="EMBL/GenBank/DDBJ databases">
        <title>Agromyces sp. isolated from the gut of P. brevitarsis seulensis larvae.</title>
        <authorList>
            <person name="Won M."/>
            <person name="Kwon S.-W."/>
        </authorList>
    </citation>
    <scope>NUCLEOTIDE SEQUENCE [LARGE SCALE GENOMIC DNA]</scope>
    <source>
        <strain evidence="2 3">KACC 16215</strain>
    </source>
</reference>